<gene>
    <name evidence="3" type="ORF">LPTSP4_33640</name>
</gene>
<accession>A0A2P2E4Q1</accession>
<evidence type="ECO:0000259" key="2">
    <source>
        <dbReference type="Pfam" id="PF01370"/>
    </source>
</evidence>
<reference evidence="3 4" key="1">
    <citation type="submission" date="2018-02" db="EMBL/GenBank/DDBJ databases">
        <title>Novel Leptospira species isolated from soil and water in Japan.</title>
        <authorList>
            <person name="Nakao R."/>
            <person name="Masuzawa T."/>
        </authorList>
    </citation>
    <scope>NUCLEOTIDE SEQUENCE [LARGE SCALE GENOMIC DNA]</scope>
    <source>
        <strain evidence="3 4">YH101</strain>
    </source>
</reference>
<evidence type="ECO:0000313" key="3">
    <source>
        <dbReference type="EMBL" id="GBF51826.1"/>
    </source>
</evidence>
<dbReference type="InterPro" id="IPR001509">
    <property type="entry name" value="Epimerase_deHydtase"/>
</dbReference>
<dbReference type="OrthoDB" id="9771073at2"/>
<protein>
    <submittedName>
        <fullName evidence="3">Nucleoside-diphosphate sugar epimerase</fullName>
    </submittedName>
</protein>
<comment type="caution">
    <text evidence="3">The sequence shown here is derived from an EMBL/GenBank/DDBJ whole genome shotgun (WGS) entry which is preliminary data.</text>
</comment>
<comment type="similarity">
    <text evidence="1">Belongs to the NAD(P)-dependent epimerase/dehydratase family.</text>
</comment>
<proteinExistence type="inferred from homology"/>
<evidence type="ECO:0000313" key="4">
    <source>
        <dbReference type="Proteomes" id="UP000245133"/>
    </source>
</evidence>
<dbReference type="Pfam" id="PF01370">
    <property type="entry name" value="Epimerase"/>
    <property type="match status" value="1"/>
</dbReference>
<dbReference type="AlphaFoldDB" id="A0A2P2E4Q1"/>
<name>A0A2P2E4Q1_9LEPT</name>
<dbReference type="InterPro" id="IPR036291">
    <property type="entry name" value="NAD(P)-bd_dom_sf"/>
</dbReference>
<dbReference type="EMBL" id="BFBB01000009">
    <property type="protein sequence ID" value="GBF51826.1"/>
    <property type="molecule type" value="Genomic_DNA"/>
</dbReference>
<evidence type="ECO:0000256" key="1">
    <source>
        <dbReference type="ARBA" id="ARBA00007637"/>
    </source>
</evidence>
<dbReference type="SUPFAM" id="SSF51735">
    <property type="entry name" value="NAD(P)-binding Rossmann-fold domains"/>
    <property type="match status" value="1"/>
</dbReference>
<dbReference type="RefSeq" id="WP_108978222.1">
    <property type="nucleotide sequence ID" value="NZ_BFBB01000009.1"/>
</dbReference>
<dbReference type="PANTHER" id="PTHR43000">
    <property type="entry name" value="DTDP-D-GLUCOSE 4,6-DEHYDRATASE-RELATED"/>
    <property type="match status" value="1"/>
</dbReference>
<dbReference type="Proteomes" id="UP000245133">
    <property type="component" value="Unassembled WGS sequence"/>
</dbReference>
<sequence length="346" mass="39014">MTKRVLVTGGCGFLGSHVCELFRKEGWDVISFDSMTKYELKRTGYGTEATRDYNWDYLKGLGVTMVKGDIRNLEHLTDRTEGCDYLIHTAAQPAMTISWEDPELDFSTNVLGTFNVLEVARKRKIPVVNTSSIHVYGNSINDSLKEGKTSYERDPIEIPETQPTMVGQLSPLHASKMSAEHYVRSYTDMYGIKGASFRFTGIYGERQFGGEDHGWVANFAIRSYFGLPLRIFGTGKQTRDIIHAADGAQAYLAYFKNPIPGVYNIGGSKEHKISLLECIELIGEILGKKQEVLFEVERPGDMRYFICDIKEARKFGFAPSIKPKEGVTRLLKWIEANKDVFNIDGK</sequence>
<dbReference type="Gene3D" id="3.40.50.720">
    <property type="entry name" value="NAD(P)-binding Rossmann-like Domain"/>
    <property type="match status" value="1"/>
</dbReference>
<organism evidence="3 4">
    <name type="scientific">Leptospira ryugenii</name>
    <dbReference type="NCBI Taxonomy" id="1917863"/>
    <lineage>
        <taxon>Bacteria</taxon>
        <taxon>Pseudomonadati</taxon>
        <taxon>Spirochaetota</taxon>
        <taxon>Spirochaetia</taxon>
        <taxon>Leptospirales</taxon>
        <taxon>Leptospiraceae</taxon>
        <taxon>Leptospira</taxon>
    </lineage>
</organism>
<feature type="domain" description="NAD-dependent epimerase/dehydratase" evidence="2">
    <location>
        <begin position="5"/>
        <end position="266"/>
    </location>
</feature>
<keyword evidence="4" id="KW-1185">Reference proteome</keyword>